<proteinExistence type="predicted"/>
<accession>A0ABU2CVS0</accession>
<organism evidence="1 2">
    <name type="scientific">Promicromonospora iranensis</name>
    <dbReference type="NCBI Taxonomy" id="1105144"/>
    <lineage>
        <taxon>Bacteria</taxon>
        <taxon>Bacillati</taxon>
        <taxon>Actinomycetota</taxon>
        <taxon>Actinomycetes</taxon>
        <taxon>Micrococcales</taxon>
        <taxon>Promicromonosporaceae</taxon>
        <taxon>Promicromonospora</taxon>
    </lineage>
</organism>
<evidence type="ECO:0000313" key="1">
    <source>
        <dbReference type="EMBL" id="MDR7385232.1"/>
    </source>
</evidence>
<gene>
    <name evidence="1" type="ORF">J2S48_004747</name>
</gene>
<name>A0ABU2CVS0_9MICO</name>
<evidence type="ECO:0000313" key="2">
    <source>
        <dbReference type="Proteomes" id="UP001183585"/>
    </source>
</evidence>
<dbReference type="EMBL" id="JAVDYE010000001">
    <property type="protein sequence ID" value="MDR7385232.1"/>
    <property type="molecule type" value="Genomic_DNA"/>
</dbReference>
<keyword evidence="2" id="KW-1185">Reference proteome</keyword>
<dbReference type="Proteomes" id="UP001183585">
    <property type="component" value="Unassembled WGS sequence"/>
</dbReference>
<comment type="caution">
    <text evidence="1">The sequence shown here is derived from an EMBL/GenBank/DDBJ whole genome shotgun (WGS) entry which is preliminary data.</text>
</comment>
<dbReference type="RefSeq" id="WP_274997217.1">
    <property type="nucleotide sequence ID" value="NZ_JAJQQP010000015.1"/>
</dbReference>
<protein>
    <submittedName>
        <fullName evidence="1">Uncharacterized protein</fullName>
    </submittedName>
</protein>
<sequence>MTFTARYPGRCASCHCQIVPGDEVGYTQDDELVHADCYEPDTEPEPGPPPTCPTCWLTPPCEHTEEP</sequence>
<reference evidence="1 2" key="1">
    <citation type="submission" date="2023-07" db="EMBL/GenBank/DDBJ databases">
        <title>Sequencing the genomes of 1000 actinobacteria strains.</title>
        <authorList>
            <person name="Klenk H.-P."/>
        </authorList>
    </citation>
    <scope>NUCLEOTIDE SEQUENCE [LARGE SCALE GENOMIC DNA]</scope>
    <source>
        <strain evidence="1 2">DSM 45554</strain>
    </source>
</reference>